<dbReference type="OrthoDB" id="10032188at2759"/>
<dbReference type="Pfam" id="PF13374">
    <property type="entry name" value="TPR_10"/>
    <property type="match status" value="1"/>
</dbReference>
<protein>
    <submittedName>
        <fullName evidence="1">TMTC</fullName>
        <ecNumber evidence="1">2.4.1.-</ecNumber>
    </submittedName>
</protein>
<gene>
    <name evidence="1" type="ORF">LSAA_10397</name>
</gene>
<keyword evidence="1" id="KW-0808">Transferase</keyword>
<dbReference type="Pfam" id="PF13432">
    <property type="entry name" value="TPR_16"/>
    <property type="match status" value="2"/>
</dbReference>
<keyword evidence="2" id="KW-1185">Reference proteome</keyword>
<evidence type="ECO:0000313" key="2">
    <source>
        <dbReference type="Proteomes" id="UP000675881"/>
    </source>
</evidence>
<dbReference type="InterPro" id="IPR052943">
    <property type="entry name" value="TMTC_O-mannosyl-trnsfr"/>
</dbReference>
<dbReference type="InterPro" id="IPR011990">
    <property type="entry name" value="TPR-like_helical_dom_sf"/>
</dbReference>
<dbReference type="SUPFAM" id="SSF48452">
    <property type="entry name" value="TPR-like"/>
    <property type="match status" value="2"/>
</dbReference>
<dbReference type="SMART" id="SM00028">
    <property type="entry name" value="TPR"/>
    <property type="match status" value="6"/>
</dbReference>
<dbReference type="PANTHER" id="PTHR44809">
    <property type="match status" value="1"/>
</dbReference>
<dbReference type="PANTHER" id="PTHR44809:SF1">
    <property type="entry name" value="PROTEIN O-MANNOSYL-TRANSFERASE TMTC1"/>
    <property type="match status" value="1"/>
</dbReference>
<dbReference type="InterPro" id="IPR019734">
    <property type="entry name" value="TPR_rpt"/>
</dbReference>
<dbReference type="AlphaFoldDB" id="A0A7R8CUC7"/>
<dbReference type="Proteomes" id="UP000675881">
    <property type="component" value="Chromosome 5"/>
</dbReference>
<dbReference type="PROSITE" id="PS50005">
    <property type="entry name" value="TPR"/>
    <property type="match status" value="3"/>
</dbReference>
<sequence length="456" mass="53278">MVDLNIRGKSSFKYLEDLRHRKEMTSLRMRTGRITEDPIEIAEEAYNSTCSTDSLIGFSILIGIGFERVYSVLKRFSFPKYFLHVSLILLCFCFTSKTVRRNYDWTSRESLFKSGLINSPRNAKVHYNFANVKRESGDIISAVYHYKEALRLWPRYVPAHNNLATILSDEKQVEYHLREALEVNPRHPNSLYNLAALLRNQDNCEGAIPLLERCIEANHYDQVAYTLLFDCLRETKRIDSSFITERPNRSRTSHDDYSRDVKLRQDLVPKEAARSVSSEKNIDFLSQMAEIYISLTKYSKAATALYWILDIDPFHKLSLYQLSQVYLEQNRKEEALKIIDRADHLCSYGEDLCFDIYCQKLCTRILIQKGDVYRSNQAYKDAIKHYTLALERSPSEPSLLLSLGALHHTLGEWESAWKRYRECLQLDPRNTDLLSNMEKLLRAQNMSEERHNSTFN</sequence>
<accession>A0A7R8CUC7</accession>
<name>A0A7R8CUC7_LEPSM</name>
<dbReference type="EMBL" id="HG994584">
    <property type="protein sequence ID" value="CAF2935171.1"/>
    <property type="molecule type" value="Genomic_DNA"/>
</dbReference>
<reference evidence="1" key="1">
    <citation type="submission" date="2021-02" db="EMBL/GenBank/DDBJ databases">
        <authorList>
            <person name="Bekaert M."/>
        </authorList>
    </citation>
    <scope>NUCLEOTIDE SEQUENCE</scope>
    <source>
        <strain evidence="1">IoA-00</strain>
    </source>
</reference>
<dbReference type="EC" id="2.4.1.-" evidence="1"/>
<organism evidence="1 2">
    <name type="scientific">Lepeophtheirus salmonis</name>
    <name type="common">Salmon louse</name>
    <name type="synonym">Caligus salmonis</name>
    <dbReference type="NCBI Taxonomy" id="72036"/>
    <lineage>
        <taxon>Eukaryota</taxon>
        <taxon>Metazoa</taxon>
        <taxon>Ecdysozoa</taxon>
        <taxon>Arthropoda</taxon>
        <taxon>Crustacea</taxon>
        <taxon>Multicrustacea</taxon>
        <taxon>Hexanauplia</taxon>
        <taxon>Copepoda</taxon>
        <taxon>Siphonostomatoida</taxon>
        <taxon>Caligidae</taxon>
        <taxon>Lepeophtheirus</taxon>
    </lineage>
</organism>
<keyword evidence="1" id="KW-0328">Glycosyltransferase</keyword>
<proteinExistence type="predicted"/>
<dbReference type="GO" id="GO:0016757">
    <property type="term" value="F:glycosyltransferase activity"/>
    <property type="evidence" value="ECO:0007669"/>
    <property type="project" value="UniProtKB-KW"/>
</dbReference>
<evidence type="ECO:0000313" key="1">
    <source>
        <dbReference type="EMBL" id="CAF2935171.1"/>
    </source>
</evidence>
<dbReference type="Gene3D" id="1.25.40.10">
    <property type="entry name" value="Tetratricopeptide repeat domain"/>
    <property type="match status" value="4"/>
</dbReference>